<dbReference type="InterPro" id="IPR013471">
    <property type="entry name" value="RNase_Z/BN"/>
</dbReference>
<evidence type="ECO:0000313" key="10">
    <source>
        <dbReference type="Proteomes" id="UP000807025"/>
    </source>
</evidence>
<evidence type="ECO:0000313" key="9">
    <source>
        <dbReference type="EMBL" id="KAF9495453.1"/>
    </source>
</evidence>
<dbReference type="EMBL" id="MU154562">
    <property type="protein sequence ID" value="KAF9495453.1"/>
    <property type="molecule type" value="Genomic_DNA"/>
</dbReference>
<comment type="caution">
    <text evidence="9">The sequence shown here is derived from an EMBL/GenBank/DDBJ whole genome shotgun (WGS) entry which is preliminary data.</text>
</comment>
<evidence type="ECO:0000256" key="7">
    <source>
        <dbReference type="ARBA" id="ARBA00022801"/>
    </source>
</evidence>
<evidence type="ECO:0000256" key="4">
    <source>
        <dbReference type="ARBA" id="ARBA00022722"/>
    </source>
</evidence>
<sequence length="389" mass="42453">MSRPPITSVSITFLGTGSAQPSSTRNHSSLALRLGGDVWLFDCGEATQHQLQRSTVKLGKVEKIFITHTHGDHIFGLIPVLASRLNGAGGTVDDADDPRHQVDYQMPPLEIYGPYGTRAYVRSGLLHTHTLLSTPYVVHELRTPSDPPSGDNTSLPLHSAELPSGRDILQSEDQPLWTDIYKDAVVSVSAAPIFHSVPCIGYVVTEAPVPGKIDPKQYTPELKRTGAPMTLVRQLQQGESVELPDGTILHGPPRRPGRKIVILGDTYDASPIISLAKDADILVHEATNAHLPDVDSHTKATDTYESVEERAKSRGHSTPQVAGAFATRTRARKLLLNHFSAKYPGDDDCNEWSKKVMDAIKLLAATEYEGEIVCARDFITIDCKLPILD</sequence>
<dbReference type="HAMAP" id="MF_01818">
    <property type="entry name" value="RNase_Z_BN"/>
    <property type="match status" value="1"/>
</dbReference>
<dbReference type="PANTHER" id="PTHR46018">
    <property type="entry name" value="ZINC PHOSPHODIESTERASE ELAC PROTEIN 1"/>
    <property type="match status" value="1"/>
</dbReference>
<evidence type="ECO:0000256" key="6">
    <source>
        <dbReference type="ARBA" id="ARBA00022759"/>
    </source>
</evidence>
<name>A0A9P5ZW92_PLEER</name>
<dbReference type="InterPro" id="IPR036866">
    <property type="entry name" value="RibonucZ/Hydroxyglut_hydro"/>
</dbReference>
<dbReference type="AlphaFoldDB" id="A0A9P5ZW92"/>
<dbReference type="Pfam" id="PF23023">
    <property type="entry name" value="Anti-Pycsar_Apyc1"/>
    <property type="match status" value="1"/>
</dbReference>
<keyword evidence="10" id="KW-1185">Reference proteome</keyword>
<evidence type="ECO:0000256" key="5">
    <source>
        <dbReference type="ARBA" id="ARBA00022723"/>
    </source>
</evidence>
<keyword evidence="8" id="KW-0862">Zinc</keyword>
<reference evidence="9" key="1">
    <citation type="submission" date="2020-11" db="EMBL/GenBank/DDBJ databases">
        <authorList>
            <consortium name="DOE Joint Genome Institute"/>
            <person name="Ahrendt S."/>
            <person name="Riley R."/>
            <person name="Andreopoulos W."/>
            <person name="Labutti K."/>
            <person name="Pangilinan J."/>
            <person name="Ruiz-Duenas F.J."/>
            <person name="Barrasa J.M."/>
            <person name="Sanchez-Garcia M."/>
            <person name="Camarero S."/>
            <person name="Miyauchi S."/>
            <person name="Serrano A."/>
            <person name="Linde D."/>
            <person name="Babiker R."/>
            <person name="Drula E."/>
            <person name="Ayuso-Fernandez I."/>
            <person name="Pacheco R."/>
            <person name="Padilla G."/>
            <person name="Ferreira P."/>
            <person name="Barriuso J."/>
            <person name="Kellner H."/>
            <person name="Castanera R."/>
            <person name="Alfaro M."/>
            <person name="Ramirez L."/>
            <person name="Pisabarro A.G."/>
            <person name="Kuo A."/>
            <person name="Tritt A."/>
            <person name="Lipzen A."/>
            <person name="He G."/>
            <person name="Yan M."/>
            <person name="Ng V."/>
            <person name="Cullen D."/>
            <person name="Martin F."/>
            <person name="Rosso M.-N."/>
            <person name="Henrissat B."/>
            <person name="Hibbett D."/>
            <person name="Martinez A.T."/>
            <person name="Grigoriev I.V."/>
        </authorList>
    </citation>
    <scope>NUCLEOTIDE SEQUENCE</scope>
    <source>
        <strain evidence="9">ATCC 90797</strain>
    </source>
</reference>
<keyword evidence="5" id="KW-0479">Metal-binding</keyword>
<comment type="subunit">
    <text evidence="2">Homodimer.</text>
</comment>
<dbReference type="Proteomes" id="UP000807025">
    <property type="component" value="Unassembled WGS sequence"/>
</dbReference>
<dbReference type="GO" id="GO:0005634">
    <property type="term" value="C:nucleus"/>
    <property type="evidence" value="ECO:0007669"/>
    <property type="project" value="TreeGrafter"/>
</dbReference>
<dbReference type="GO" id="GO:0046872">
    <property type="term" value="F:metal ion binding"/>
    <property type="evidence" value="ECO:0007669"/>
    <property type="project" value="UniProtKB-KW"/>
</dbReference>
<evidence type="ECO:0000256" key="2">
    <source>
        <dbReference type="ARBA" id="ARBA00011738"/>
    </source>
</evidence>
<keyword evidence="7" id="KW-0378">Hydrolase</keyword>
<dbReference type="PANTHER" id="PTHR46018:SF2">
    <property type="entry name" value="ZINC PHOSPHODIESTERASE ELAC PROTEIN 1"/>
    <property type="match status" value="1"/>
</dbReference>
<dbReference type="CDD" id="cd07717">
    <property type="entry name" value="RNaseZ_ZiPD-like_MBL-fold"/>
    <property type="match status" value="1"/>
</dbReference>
<organism evidence="9 10">
    <name type="scientific">Pleurotus eryngii</name>
    <name type="common">Boletus of the steppes</name>
    <dbReference type="NCBI Taxonomy" id="5323"/>
    <lineage>
        <taxon>Eukaryota</taxon>
        <taxon>Fungi</taxon>
        <taxon>Dikarya</taxon>
        <taxon>Basidiomycota</taxon>
        <taxon>Agaricomycotina</taxon>
        <taxon>Agaricomycetes</taxon>
        <taxon>Agaricomycetidae</taxon>
        <taxon>Agaricales</taxon>
        <taxon>Pleurotineae</taxon>
        <taxon>Pleurotaceae</taxon>
        <taxon>Pleurotus</taxon>
    </lineage>
</organism>
<dbReference type="Gene3D" id="3.60.15.10">
    <property type="entry name" value="Ribonuclease Z/Hydroxyacylglutathione hydrolase-like"/>
    <property type="match status" value="1"/>
</dbReference>
<dbReference type="GO" id="GO:0042781">
    <property type="term" value="F:3'-tRNA processing endoribonuclease activity"/>
    <property type="evidence" value="ECO:0007669"/>
    <property type="project" value="TreeGrafter"/>
</dbReference>
<accession>A0A9P5ZW92</accession>
<dbReference type="SUPFAM" id="SSF56281">
    <property type="entry name" value="Metallo-hydrolase/oxidoreductase"/>
    <property type="match status" value="1"/>
</dbReference>
<dbReference type="OrthoDB" id="527344at2759"/>
<evidence type="ECO:0000256" key="8">
    <source>
        <dbReference type="ARBA" id="ARBA00022833"/>
    </source>
</evidence>
<keyword evidence="3" id="KW-0819">tRNA processing</keyword>
<evidence type="ECO:0000256" key="3">
    <source>
        <dbReference type="ARBA" id="ARBA00022694"/>
    </source>
</evidence>
<proteinExistence type="inferred from homology"/>
<gene>
    <name evidence="9" type="ORF">BDN71DRAFT_1447640</name>
</gene>
<keyword evidence="4" id="KW-0540">Nuclease</keyword>
<evidence type="ECO:0000256" key="1">
    <source>
        <dbReference type="ARBA" id="ARBA00001947"/>
    </source>
</evidence>
<comment type="cofactor">
    <cofactor evidence="1">
        <name>Zn(2+)</name>
        <dbReference type="ChEBI" id="CHEBI:29105"/>
    </cofactor>
</comment>
<keyword evidence="6" id="KW-0255">Endonuclease</keyword>
<protein>
    <submittedName>
        <fullName evidence="9">Metallo-hydrolase oxidoreductase</fullName>
    </submittedName>
</protein>